<keyword evidence="1" id="KW-0732">Signal</keyword>
<dbReference type="RefSeq" id="WP_034246375.1">
    <property type="nucleotide sequence ID" value="NZ_BJYK01000004.1"/>
</dbReference>
<feature type="signal peptide" evidence="1">
    <location>
        <begin position="1"/>
        <end position="18"/>
    </location>
</feature>
<gene>
    <name evidence="2" type="ORF">AFE02nite_16960</name>
</gene>
<evidence type="ECO:0000313" key="2">
    <source>
        <dbReference type="EMBL" id="GEN79962.1"/>
    </source>
</evidence>
<comment type="caution">
    <text evidence="2">The sequence shown here is derived from an EMBL/GenBank/DDBJ whole genome shotgun (WGS) entry which is preliminary data.</text>
</comment>
<dbReference type="AlphaFoldDB" id="A0A511YXP3"/>
<feature type="chain" id="PRO_5022195749" evidence="1">
    <location>
        <begin position="19"/>
        <end position="363"/>
    </location>
</feature>
<name>A0A511YXP3_9CELL</name>
<dbReference type="EMBL" id="BJYK01000004">
    <property type="protein sequence ID" value="GEN79962.1"/>
    <property type="molecule type" value="Genomic_DNA"/>
</dbReference>
<protein>
    <submittedName>
        <fullName evidence="2">Uncharacterized protein</fullName>
    </submittedName>
</protein>
<accession>A0A511YXP3</accession>
<sequence>MRNALRAGIVLAVSTVVAATAVVVGNAAQLQVNGGQISVASATNPCAGQTLAVTTDAVAGTATWIEVTTPATWPSACVGKRIDLMVLDGAQVRTASIASAPVAGTVTPLDLSGSFTPPSTGNPVSAVVAGWSIATTWTYSPQPPVTGPITPGTPETDLRSVTWTSVVVGQQFCVDVTVSTTNQTSQKDWAVDLNIGQRPFNGATSGYQIQGADAQKVAFAANPDAGKVTIVGTGNYKKLRSTDPALSFTVCHYSTPAPQYDPALTYTVIQGPVTGNPWNACVTTSVSVTGTPLFYAGWRADVEMSAAVALANTPPNTYQRVYASGGAYTLQQLPGNVWRVSGSHWGNYGIRDGQGITFTLCAE</sequence>
<dbReference type="Proteomes" id="UP000321484">
    <property type="component" value="Unassembled WGS sequence"/>
</dbReference>
<organism evidence="2 3">
    <name type="scientific">Actinotalea fermentans</name>
    <dbReference type="NCBI Taxonomy" id="43671"/>
    <lineage>
        <taxon>Bacteria</taxon>
        <taxon>Bacillati</taxon>
        <taxon>Actinomycetota</taxon>
        <taxon>Actinomycetes</taxon>
        <taxon>Micrococcales</taxon>
        <taxon>Cellulomonadaceae</taxon>
        <taxon>Actinotalea</taxon>
    </lineage>
</organism>
<evidence type="ECO:0000313" key="3">
    <source>
        <dbReference type="Proteomes" id="UP000321484"/>
    </source>
</evidence>
<keyword evidence="3" id="KW-1185">Reference proteome</keyword>
<reference evidence="2 3" key="1">
    <citation type="submission" date="2019-07" db="EMBL/GenBank/DDBJ databases">
        <title>Whole genome shotgun sequence of Actinotalea fermentans NBRC 105374.</title>
        <authorList>
            <person name="Hosoyama A."/>
            <person name="Uohara A."/>
            <person name="Ohji S."/>
            <person name="Ichikawa N."/>
        </authorList>
    </citation>
    <scope>NUCLEOTIDE SEQUENCE [LARGE SCALE GENOMIC DNA]</scope>
    <source>
        <strain evidence="2 3">NBRC 105374</strain>
    </source>
</reference>
<evidence type="ECO:0000256" key="1">
    <source>
        <dbReference type="SAM" id="SignalP"/>
    </source>
</evidence>
<proteinExistence type="predicted"/>
<dbReference type="OrthoDB" id="4825128at2"/>